<reference evidence="2" key="2">
    <citation type="journal article" date="2021" name="PeerJ">
        <title>Extensive microbial diversity within the chicken gut microbiome revealed by metagenomics and culture.</title>
        <authorList>
            <person name="Gilroy R."/>
            <person name="Ravi A."/>
            <person name="Getino M."/>
            <person name="Pursley I."/>
            <person name="Horton D.L."/>
            <person name="Alikhan N.F."/>
            <person name="Baker D."/>
            <person name="Gharbi K."/>
            <person name="Hall N."/>
            <person name="Watson M."/>
            <person name="Adriaenssens E.M."/>
            <person name="Foster-Nyarko E."/>
            <person name="Jarju S."/>
            <person name="Secka A."/>
            <person name="Antonio M."/>
            <person name="Oren A."/>
            <person name="Chaudhuri R.R."/>
            <person name="La Ragione R."/>
            <person name="Hildebrand F."/>
            <person name="Pallen M.J."/>
        </authorList>
    </citation>
    <scope>NUCLEOTIDE SEQUENCE</scope>
    <source>
        <strain evidence="2">ChiGjej2B2-12916</strain>
    </source>
</reference>
<gene>
    <name evidence="2" type="ORF">IAD31_07875</name>
</gene>
<reference evidence="2" key="1">
    <citation type="submission" date="2020-10" db="EMBL/GenBank/DDBJ databases">
        <authorList>
            <person name="Gilroy R."/>
        </authorList>
    </citation>
    <scope>NUCLEOTIDE SEQUENCE</scope>
    <source>
        <strain evidence="2">ChiGjej2B2-12916</strain>
    </source>
</reference>
<evidence type="ECO:0000256" key="1">
    <source>
        <dbReference type="SAM" id="MobiDB-lite"/>
    </source>
</evidence>
<accession>A0A9D1CH98</accession>
<dbReference type="AlphaFoldDB" id="A0A9D1CH98"/>
<proteinExistence type="predicted"/>
<dbReference type="Proteomes" id="UP000886879">
    <property type="component" value="Unassembled WGS sequence"/>
</dbReference>
<dbReference type="EMBL" id="DVFO01000087">
    <property type="protein sequence ID" value="HIQ61490.1"/>
    <property type="molecule type" value="Genomic_DNA"/>
</dbReference>
<name>A0A9D1CH98_9FIRM</name>
<dbReference type="InterPro" id="IPR010690">
    <property type="entry name" value="YqfD"/>
</dbReference>
<sequence length="415" mass="46135">MKKWFNLLLGYAAIQVTGAYPERFLNLCAQNRRGFWRLKWPDAHTVQVRVHLSDLEELKELAGRCGCTLEVLSRRGGVAQAQRLSKRWGFVLGLGLCLAAVSILSQFVLVVEVVGNETVPSAVILTQLERLGVRPGVYAPSIAQREVVNEALISLPELSFMAINLYGTRVVVQVEEADPQPELLDQSTPADIVATADGIIEDIQTSAGQAQFVDGDIVAKGEVLISGTIPLYQQNPEKPYAGDLVVHATGTVTARTWRTLEERLPLTVPTKVYEEDTHTGYRLGILGLELDFFEKSSIFPEGYDKITNTEFLELGGYTWPVWWQTTTYRGYTVQQQQVDPQQGEALLKELLQQRLEQLLEVGDGEILHQDFVTRVEGDTLVVSMVAECREQIGRTVERPGTTGHIEPETQSGEES</sequence>
<protein>
    <submittedName>
        <fullName evidence="2">Sporulation protein YqfD</fullName>
    </submittedName>
</protein>
<feature type="region of interest" description="Disordered" evidence="1">
    <location>
        <begin position="396"/>
        <end position="415"/>
    </location>
</feature>
<dbReference type="Pfam" id="PF06898">
    <property type="entry name" value="YqfD"/>
    <property type="match status" value="1"/>
</dbReference>
<organism evidence="2 3">
    <name type="scientific">Candidatus Enterenecus faecium</name>
    <dbReference type="NCBI Taxonomy" id="2840780"/>
    <lineage>
        <taxon>Bacteria</taxon>
        <taxon>Bacillati</taxon>
        <taxon>Bacillota</taxon>
        <taxon>Clostridia</taxon>
        <taxon>Eubacteriales</taxon>
        <taxon>Candidatus Enterenecus</taxon>
    </lineage>
</organism>
<comment type="caution">
    <text evidence="2">The sequence shown here is derived from an EMBL/GenBank/DDBJ whole genome shotgun (WGS) entry which is preliminary data.</text>
</comment>
<evidence type="ECO:0000313" key="2">
    <source>
        <dbReference type="EMBL" id="HIQ61490.1"/>
    </source>
</evidence>
<evidence type="ECO:0000313" key="3">
    <source>
        <dbReference type="Proteomes" id="UP000886879"/>
    </source>
</evidence>